<feature type="region of interest" description="Disordered" evidence="1">
    <location>
        <begin position="400"/>
        <end position="481"/>
    </location>
</feature>
<organism evidence="2 3">
    <name type="scientific">Brenthis ino</name>
    <name type="common">lesser marbled fritillary</name>
    <dbReference type="NCBI Taxonomy" id="405034"/>
    <lineage>
        <taxon>Eukaryota</taxon>
        <taxon>Metazoa</taxon>
        <taxon>Ecdysozoa</taxon>
        <taxon>Arthropoda</taxon>
        <taxon>Hexapoda</taxon>
        <taxon>Insecta</taxon>
        <taxon>Pterygota</taxon>
        <taxon>Neoptera</taxon>
        <taxon>Endopterygota</taxon>
        <taxon>Lepidoptera</taxon>
        <taxon>Glossata</taxon>
        <taxon>Ditrysia</taxon>
        <taxon>Papilionoidea</taxon>
        <taxon>Nymphalidae</taxon>
        <taxon>Heliconiinae</taxon>
        <taxon>Argynnini</taxon>
        <taxon>Brenthis</taxon>
    </lineage>
</organism>
<feature type="region of interest" description="Disordered" evidence="1">
    <location>
        <begin position="512"/>
        <end position="553"/>
    </location>
</feature>
<protein>
    <submittedName>
        <fullName evidence="2">Uncharacterized protein</fullName>
    </submittedName>
</protein>
<dbReference type="OrthoDB" id="7367897at2759"/>
<evidence type="ECO:0000256" key="1">
    <source>
        <dbReference type="SAM" id="MobiDB-lite"/>
    </source>
</evidence>
<reference evidence="2" key="1">
    <citation type="submission" date="2021-12" db="EMBL/GenBank/DDBJ databases">
        <authorList>
            <person name="Martin H S."/>
        </authorList>
    </citation>
    <scope>NUCLEOTIDE SEQUENCE</scope>
</reference>
<feature type="compositionally biased region" description="Polar residues" evidence="1">
    <location>
        <begin position="162"/>
        <end position="193"/>
    </location>
</feature>
<name>A0A8J9VND7_9NEOP</name>
<feature type="compositionally biased region" description="Polar residues" evidence="1">
    <location>
        <begin position="414"/>
        <end position="426"/>
    </location>
</feature>
<feature type="compositionally biased region" description="Basic and acidic residues" evidence="1">
    <location>
        <begin position="400"/>
        <end position="410"/>
    </location>
</feature>
<feature type="compositionally biased region" description="Basic and acidic residues" evidence="1">
    <location>
        <begin position="461"/>
        <end position="472"/>
    </location>
</feature>
<feature type="compositionally biased region" description="Polar residues" evidence="1">
    <location>
        <begin position="435"/>
        <end position="460"/>
    </location>
</feature>
<dbReference type="AlphaFoldDB" id="A0A8J9VND7"/>
<dbReference type="EMBL" id="OV170221">
    <property type="protein sequence ID" value="CAH0714732.1"/>
    <property type="molecule type" value="Genomic_DNA"/>
</dbReference>
<evidence type="ECO:0000313" key="3">
    <source>
        <dbReference type="Proteomes" id="UP000838878"/>
    </source>
</evidence>
<accession>A0A8J9VND7</accession>
<proteinExistence type="predicted"/>
<feature type="compositionally biased region" description="Polar residues" evidence="1">
    <location>
        <begin position="200"/>
        <end position="217"/>
    </location>
</feature>
<dbReference type="Proteomes" id="UP000838878">
    <property type="component" value="Chromosome 1"/>
</dbReference>
<sequence length="599" mass="67270">MSAVIIFQEKCMECDKNGRDRKLSETIRRGVKRKCRPGCEGGLQLAFPSAVSNAAHPLPMRVNLVPHCPPEPISTNFKPDSPFMNNMDEISYWVYTKRAPCLFHYDNDVKRQVEQAHCSKTKQVSVQSPCEEVPSPKKKKRKLKLLDDDSSSEKQPNIYFESPQNQKPAQSSCKSDIASNIDFNIKNSPQNTSKRMKLQRNCQTSQKKNKLVTSTPKVTNLRRSLRKAQQNNNNSQLNNSFDVFNASIVNGKGEIEEDIEREPELLATVNHIDTNKSDQNKSKIPDKKKNVLNGQFEDLSDVSGFTANYIRSTKIHSSKTPRKLRNRNSRSLIKDAKNLSTEDKMVVCVNKSVNAIPDTVLNCSTDSSQNVLNLVTVKDNDKSNKTNKSTSVLKFMDSKLDKTNKGDKRGKGNLNVSFQSKSSGNSRYPKRHKNNVSNVEQSCSNMNVSTTTVRYSTRQSKLNDSDRKENSEGKVTSRTRSGRKIGVKLHFAETGCSVLNNSSEQLSSSALNVASPIKRGRRQNNSSTRCLRSRRDKSGQLSKDSTSESDKKVPLLSKVKKSLDKTLRRDSLRDKSGFAACFSDSDSDSVPLKQKKFFC</sequence>
<keyword evidence="3" id="KW-1185">Reference proteome</keyword>
<feature type="region of interest" description="Disordered" evidence="1">
    <location>
        <begin position="120"/>
        <end position="217"/>
    </location>
</feature>
<feature type="non-terminal residue" evidence="2">
    <location>
        <position position="599"/>
    </location>
</feature>
<gene>
    <name evidence="2" type="ORF">BINO364_LOCUS1750</name>
</gene>
<evidence type="ECO:0000313" key="2">
    <source>
        <dbReference type="EMBL" id="CAH0714732.1"/>
    </source>
</evidence>